<sequence length="248" mass="29316">MRINIVPFEDISNVDLRETTKESPLKDFEVPKGMFQKEDDRLFNLDNWDRQHWEGVLANRLLSVDRNFGYAMHYYYRGIPDDEWHISPGKQGQSVEYYPHFEEKHYSNFFNFIYFVDVFFLQSSTVYETIGHLLFKLYDFEINEDDPRDQISFNNAIFKLKEVNRPLYRDLIKVKHSDDYKLGIRMRNDIAHNHPPYQIDSGISKSRGLVAFGIGKYTTTTEIKAIMIGLLRSIKATIEVLEKNLPVK</sequence>
<proteinExistence type="predicted"/>
<accession>A0ABU0FYI3</accession>
<evidence type="ECO:0000259" key="1">
    <source>
        <dbReference type="Pfam" id="PF18730"/>
    </source>
</evidence>
<name>A0ABU0FYI3_9BACI</name>
<dbReference type="EMBL" id="JAUSUN010000023">
    <property type="protein sequence ID" value="MDQ0414992.1"/>
    <property type="molecule type" value="Genomic_DNA"/>
</dbReference>
<evidence type="ECO:0000313" key="3">
    <source>
        <dbReference type="Proteomes" id="UP001242313"/>
    </source>
</evidence>
<organism evidence="2 3">
    <name type="scientific">Mesobacillus stamsii</name>
    <dbReference type="NCBI Taxonomy" id="225347"/>
    <lineage>
        <taxon>Bacteria</taxon>
        <taxon>Bacillati</taxon>
        <taxon>Bacillota</taxon>
        <taxon>Bacilli</taxon>
        <taxon>Bacillales</taxon>
        <taxon>Bacillaceae</taxon>
        <taxon>Mesobacillus</taxon>
    </lineage>
</organism>
<reference evidence="2 3" key="1">
    <citation type="submission" date="2023-07" db="EMBL/GenBank/DDBJ databases">
        <title>Genomic Encyclopedia of Type Strains, Phase IV (KMG-IV): sequencing the most valuable type-strain genomes for metagenomic binning, comparative biology and taxonomic classification.</title>
        <authorList>
            <person name="Goeker M."/>
        </authorList>
    </citation>
    <scope>NUCLEOTIDE SEQUENCE [LARGE SCALE GENOMIC DNA]</scope>
    <source>
        <strain evidence="2 3">DSM 19598</strain>
    </source>
</reference>
<protein>
    <recommendedName>
        <fullName evidence="1">Cthe-2314-like HEPN domain-containing protein</fullName>
    </recommendedName>
</protein>
<dbReference type="RefSeq" id="WP_307192339.1">
    <property type="nucleotide sequence ID" value="NZ_JAUSUN010000023.1"/>
</dbReference>
<dbReference type="Pfam" id="PF18730">
    <property type="entry name" value="HEPN_Cthe2314"/>
    <property type="match status" value="1"/>
</dbReference>
<gene>
    <name evidence="2" type="ORF">J2S25_003204</name>
</gene>
<feature type="domain" description="Cthe-2314-like HEPN" evidence="1">
    <location>
        <begin position="54"/>
        <end position="240"/>
    </location>
</feature>
<evidence type="ECO:0000313" key="2">
    <source>
        <dbReference type="EMBL" id="MDQ0414992.1"/>
    </source>
</evidence>
<keyword evidence="3" id="KW-1185">Reference proteome</keyword>
<comment type="caution">
    <text evidence="2">The sequence shown here is derived from an EMBL/GenBank/DDBJ whole genome shotgun (WGS) entry which is preliminary data.</text>
</comment>
<dbReference type="Proteomes" id="UP001242313">
    <property type="component" value="Unassembled WGS sequence"/>
</dbReference>
<dbReference type="InterPro" id="IPR041394">
    <property type="entry name" value="HEPN_Cthe2314"/>
</dbReference>